<comment type="caution">
    <text evidence="1">The sequence shown here is derived from an EMBL/GenBank/DDBJ whole genome shotgun (WGS) entry which is preliminary data.</text>
</comment>
<gene>
    <name evidence="1" type="ORF">AE618_19245</name>
</gene>
<dbReference type="AlphaFoldDB" id="A0A0N1N1P1"/>
<dbReference type="PATRIC" id="fig|1526658.3.peg.1478"/>
<dbReference type="Pfam" id="PF19888">
    <property type="entry name" value="DUF6361"/>
    <property type="match status" value="1"/>
</dbReference>
<evidence type="ECO:0000313" key="1">
    <source>
        <dbReference type="EMBL" id="KPH79410.1"/>
    </source>
</evidence>
<organism evidence="1 2">
    <name type="scientific">Bosea vaviloviae</name>
    <dbReference type="NCBI Taxonomy" id="1526658"/>
    <lineage>
        <taxon>Bacteria</taxon>
        <taxon>Pseudomonadati</taxon>
        <taxon>Pseudomonadota</taxon>
        <taxon>Alphaproteobacteria</taxon>
        <taxon>Hyphomicrobiales</taxon>
        <taxon>Boseaceae</taxon>
        <taxon>Bosea</taxon>
    </lineage>
</organism>
<name>A0A0N1N1P1_9HYPH</name>
<keyword evidence="2" id="KW-1185">Reference proteome</keyword>
<evidence type="ECO:0000313" key="2">
    <source>
        <dbReference type="Proteomes" id="UP000037822"/>
    </source>
</evidence>
<dbReference type="EMBL" id="LGSZ01000050">
    <property type="protein sequence ID" value="KPH79410.1"/>
    <property type="molecule type" value="Genomic_DNA"/>
</dbReference>
<reference evidence="1 2" key="1">
    <citation type="submission" date="2015-07" db="EMBL/GenBank/DDBJ databases">
        <title>Whole genome sequencing of Bosea vaviloviae isolated from cave pool.</title>
        <authorList>
            <person name="Tan N.E.H."/>
            <person name="Lee Y.P."/>
            <person name="Gan H.M."/>
            <person name="Barton H."/>
            <person name="Savka M.A."/>
        </authorList>
    </citation>
    <scope>NUCLEOTIDE SEQUENCE [LARGE SCALE GENOMIC DNA]</scope>
    <source>
        <strain evidence="1 2">SD260</strain>
    </source>
</reference>
<protein>
    <submittedName>
        <fullName evidence="1">Uncharacterized protein</fullName>
    </submittedName>
</protein>
<sequence>MTGGGGLEPQLGWVWLSQKERRTAEQALASIGPDGTRDELGFGVVHFAYADRFFPGTSVQQTQLRYVWFTCWSYLELQQREGGKPFPRGDLDRIEDRTGHRLLRHYGSGDGHGVIGGRVLRVGRSPVVKPSAVYWNAMRSWNLVKPLGAGRDAPGRGEIHAHWEELSGRGPRPEVDAEPPGPLFLDAPPTPAKWRAANEPLDFELDTKTDEAGRIRRAWLKPRDGHGRPTLLSRLAERGVASPGSMYDRGVVSLLHADEKTSMERARQAGSVAAIARSVHTTLVQSMKDDDCNEARDARSWLDESIVEHGEQALKLELPGLVQDAAEANKLGGLIHETQDWLRKGAGDVGALANVYREREEAQKPGRALLARSGDERRQGWRPRASAPLTYRWGHVSTFLDQLAGR</sequence>
<dbReference type="InterPro" id="IPR045941">
    <property type="entry name" value="DUF6361"/>
</dbReference>
<dbReference type="Proteomes" id="UP000037822">
    <property type="component" value="Unassembled WGS sequence"/>
</dbReference>
<proteinExistence type="predicted"/>
<accession>A0A0N1N1P1</accession>